<dbReference type="PANTHER" id="PTHR13563:SF5">
    <property type="entry name" value="TRNA METHYLTRANSFERASE 10 HOMOLOG C"/>
    <property type="match status" value="1"/>
</dbReference>
<evidence type="ECO:0000313" key="22">
    <source>
        <dbReference type="EMBL" id="KAL2088176.1"/>
    </source>
</evidence>
<evidence type="ECO:0000256" key="5">
    <source>
        <dbReference type="ARBA" id="ARBA00022603"/>
    </source>
</evidence>
<dbReference type="InterPro" id="IPR007356">
    <property type="entry name" value="tRNA_m1G_MeTrfase_euk"/>
</dbReference>
<evidence type="ECO:0000256" key="8">
    <source>
        <dbReference type="ARBA" id="ARBA00022694"/>
    </source>
</evidence>
<dbReference type="GO" id="GO:0032259">
    <property type="term" value="P:methylation"/>
    <property type="evidence" value="ECO:0007669"/>
    <property type="project" value="UniProtKB-KW"/>
</dbReference>
<dbReference type="InterPro" id="IPR028564">
    <property type="entry name" value="MT_TRM10-typ"/>
</dbReference>
<evidence type="ECO:0000256" key="7">
    <source>
        <dbReference type="ARBA" id="ARBA00022691"/>
    </source>
</evidence>
<feature type="domain" description="SAM-dependent MTase TRM10-type" evidence="21">
    <location>
        <begin position="212"/>
        <end position="405"/>
    </location>
</feature>
<evidence type="ECO:0000259" key="21">
    <source>
        <dbReference type="PROSITE" id="PS51675"/>
    </source>
</evidence>
<evidence type="ECO:0000256" key="12">
    <source>
        <dbReference type="ARBA" id="ARBA00029727"/>
    </source>
</evidence>
<dbReference type="InterPro" id="IPR038459">
    <property type="entry name" value="MT_TRM10-typ_sf"/>
</dbReference>
<dbReference type="GO" id="GO:0005739">
    <property type="term" value="C:mitochondrion"/>
    <property type="evidence" value="ECO:0007669"/>
    <property type="project" value="UniProtKB-SubCell"/>
</dbReference>
<dbReference type="GO" id="GO:0160106">
    <property type="term" value="F:tRNA (adenine(9)-N1)-methyltransferase activity"/>
    <property type="evidence" value="ECO:0007669"/>
    <property type="project" value="UniProtKB-EC"/>
</dbReference>
<evidence type="ECO:0000256" key="1">
    <source>
        <dbReference type="ARBA" id="ARBA00004173"/>
    </source>
</evidence>
<keyword evidence="9" id="KW-0809">Transit peptide</keyword>
<comment type="subcellular location">
    <subcellularLocation>
        <location evidence="1">Mitochondrion</location>
    </subcellularLocation>
</comment>
<keyword evidence="10" id="KW-0175">Coiled coil</keyword>
<evidence type="ECO:0000256" key="17">
    <source>
        <dbReference type="ARBA" id="ARBA00048278"/>
    </source>
</evidence>
<gene>
    <name evidence="22" type="ORF">ACEWY4_017004</name>
</gene>
<evidence type="ECO:0000256" key="13">
    <source>
        <dbReference type="ARBA" id="ARBA00029803"/>
    </source>
</evidence>
<feature type="region of interest" description="Disordered" evidence="20">
    <location>
        <begin position="83"/>
        <end position="109"/>
    </location>
</feature>
<keyword evidence="23" id="KW-1185">Reference proteome</keyword>
<dbReference type="PROSITE" id="PS51675">
    <property type="entry name" value="SAM_MT_TRM10"/>
    <property type="match status" value="1"/>
</dbReference>
<evidence type="ECO:0000256" key="4">
    <source>
        <dbReference type="ARBA" id="ARBA00014681"/>
    </source>
</evidence>
<evidence type="ECO:0000256" key="10">
    <source>
        <dbReference type="ARBA" id="ARBA00023054"/>
    </source>
</evidence>
<dbReference type="EMBL" id="JBHFQA010000014">
    <property type="protein sequence ID" value="KAL2088176.1"/>
    <property type="molecule type" value="Genomic_DNA"/>
</dbReference>
<dbReference type="AlphaFoldDB" id="A0ABD1JPG6"/>
<comment type="caution">
    <text evidence="22">The sequence shown here is derived from an EMBL/GenBank/DDBJ whole genome shotgun (WGS) entry which is preliminary data.</text>
</comment>
<protein>
    <recommendedName>
        <fullName evidence="4">tRNA methyltransferase 10 homolog C</fullName>
        <ecNumber evidence="2">2.1.1.218</ecNumber>
        <ecNumber evidence="3">2.1.1.221</ecNumber>
    </recommendedName>
    <alternativeName>
        <fullName evidence="14">Mitochondrial ribonuclease P protein 1</fullName>
    </alternativeName>
    <alternativeName>
        <fullName evidence="13">RNA (guanine-9-)-methyltransferase domain-containing protein 1</fullName>
    </alternativeName>
    <alternativeName>
        <fullName evidence="15">mRNA methyladenosine-N(1)-methyltransferase</fullName>
    </alternativeName>
    <alternativeName>
        <fullName evidence="16">tRNA (adenine(9)-N(1))-methyltransferase</fullName>
    </alternativeName>
    <alternativeName>
        <fullName evidence="12">tRNA (guanine(9)-N(1))-methyltransferase</fullName>
    </alternativeName>
</protein>
<keyword evidence="11" id="KW-0496">Mitochondrion</keyword>
<dbReference type="Gene3D" id="3.40.1280.30">
    <property type="match status" value="1"/>
</dbReference>
<organism evidence="22 23">
    <name type="scientific">Coilia grayii</name>
    <name type="common">Gray's grenadier anchovy</name>
    <dbReference type="NCBI Taxonomy" id="363190"/>
    <lineage>
        <taxon>Eukaryota</taxon>
        <taxon>Metazoa</taxon>
        <taxon>Chordata</taxon>
        <taxon>Craniata</taxon>
        <taxon>Vertebrata</taxon>
        <taxon>Euteleostomi</taxon>
        <taxon>Actinopterygii</taxon>
        <taxon>Neopterygii</taxon>
        <taxon>Teleostei</taxon>
        <taxon>Clupei</taxon>
        <taxon>Clupeiformes</taxon>
        <taxon>Clupeoidei</taxon>
        <taxon>Engraulidae</taxon>
        <taxon>Coilinae</taxon>
        <taxon>Coilia</taxon>
    </lineage>
</organism>
<dbReference type="EC" id="2.1.1.221" evidence="3"/>
<comment type="catalytic activity">
    <reaction evidence="17">
        <text>adenosine(9) in tRNA + S-adenosyl-L-methionine = N(1)-methyladenosine(9) in tRNA + S-adenosyl-L-homocysteine + H(+)</text>
        <dbReference type="Rhea" id="RHEA:43148"/>
        <dbReference type="Rhea" id="RHEA-COMP:10363"/>
        <dbReference type="Rhea" id="RHEA-COMP:10364"/>
        <dbReference type="ChEBI" id="CHEBI:15378"/>
        <dbReference type="ChEBI" id="CHEBI:57856"/>
        <dbReference type="ChEBI" id="CHEBI:59789"/>
        <dbReference type="ChEBI" id="CHEBI:74411"/>
        <dbReference type="ChEBI" id="CHEBI:74491"/>
        <dbReference type="EC" id="2.1.1.218"/>
    </reaction>
</comment>
<evidence type="ECO:0000256" key="14">
    <source>
        <dbReference type="ARBA" id="ARBA00030623"/>
    </source>
</evidence>
<dbReference type="CDD" id="cd18102">
    <property type="entry name" value="Trm10_MRRP1"/>
    <property type="match status" value="1"/>
</dbReference>
<evidence type="ECO:0000256" key="9">
    <source>
        <dbReference type="ARBA" id="ARBA00022946"/>
    </source>
</evidence>
<keyword evidence="8" id="KW-0819">tRNA processing</keyword>
<evidence type="ECO:0000256" key="18">
    <source>
        <dbReference type="ARBA" id="ARBA00048434"/>
    </source>
</evidence>
<comment type="catalytic activity">
    <reaction evidence="19">
        <text>an adenosine in mRNA + S-adenosyl-L-methionine = an N(1)-methyladenosine in mRNA + S-adenosyl-L-homocysteine + H(+)</text>
        <dbReference type="Rhea" id="RHEA:55392"/>
        <dbReference type="Rhea" id="RHEA-COMP:12414"/>
        <dbReference type="Rhea" id="RHEA-COMP:12415"/>
        <dbReference type="ChEBI" id="CHEBI:15378"/>
        <dbReference type="ChEBI" id="CHEBI:57856"/>
        <dbReference type="ChEBI" id="CHEBI:59789"/>
        <dbReference type="ChEBI" id="CHEBI:74411"/>
        <dbReference type="ChEBI" id="CHEBI:74491"/>
    </reaction>
</comment>
<dbReference type="GO" id="GO:0052905">
    <property type="term" value="F:tRNA (guanosine(9)-N1)-methyltransferase activity"/>
    <property type="evidence" value="ECO:0007669"/>
    <property type="project" value="UniProtKB-EC"/>
</dbReference>
<dbReference type="Proteomes" id="UP001591681">
    <property type="component" value="Unassembled WGS sequence"/>
</dbReference>
<evidence type="ECO:0000313" key="23">
    <source>
        <dbReference type="Proteomes" id="UP001591681"/>
    </source>
</evidence>
<dbReference type="InterPro" id="IPR025812">
    <property type="entry name" value="Trm10_C_MTase_dom"/>
</dbReference>
<proteinExistence type="predicted"/>
<dbReference type="EC" id="2.1.1.218" evidence="2"/>
<dbReference type="FunFam" id="3.40.1280.30:FF:000003">
    <property type="entry name" value="tRNA methyltransferase 10C, mitochondrial RNase P subunit"/>
    <property type="match status" value="1"/>
</dbReference>
<evidence type="ECO:0000256" key="20">
    <source>
        <dbReference type="SAM" id="MobiDB-lite"/>
    </source>
</evidence>
<dbReference type="GO" id="GO:0008033">
    <property type="term" value="P:tRNA processing"/>
    <property type="evidence" value="ECO:0007669"/>
    <property type="project" value="UniProtKB-KW"/>
</dbReference>
<keyword evidence="6" id="KW-0808">Transferase</keyword>
<evidence type="ECO:0000256" key="2">
    <source>
        <dbReference type="ARBA" id="ARBA00012794"/>
    </source>
</evidence>
<name>A0ABD1JPG6_9TELE</name>
<comment type="catalytic activity">
    <reaction evidence="18">
        <text>guanosine(9) in tRNA + S-adenosyl-L-methionine = N(1)-methylguanosine(9) in tRNA + S-adenosyl-L-homocysteine + H(+)</text>
        <dbReference type="Rhea" id="RHEA:43156"/>
        <dbReference type="Rhea" id="RHEA-COMP:10367"/>
        <dbReference type="Rhea" id="RHEA-COMP:10368"/>
        <dbReference type="ChEBI" id="CHEBI:15378"/>
        <dbReference type="ChEBI" id="CHEBI:57856"/>
        <dbReference type="ChEBI" id="CHEBI:59789"/>
        <dbReference type="ChEBI" id="CHEBI:73542"/>
        <dbReference type="ChEBI" id="CHEBI:74269"/>
        <dbReference type="EC" id="2.1.1.221"/>
    </reaction>
</comment>
<evidence type="ECO:0000256" key="6">
    <source>
        <dbReference type="ARBA" id="ARBA00022679"/>
    </source>
</evidence>
<accession>A0ABD1JPG6</accession>
<reference evidence="22 23" key="1">
    <citation type="submission" date="2024-09" db="EMBL/GenBank/DDBJ databases">
        <title>A chromosome-level genome assembly of Gray's grenadier anchovy, Coilia grayii.</title>
        <authorList>
            <person name="Fu Z."/>
        </authorList>
    </citation>
    <scope>NUCLEOTIDE SEQUENCE [LARGE SCALE GENOMIC DNA]</scope>
    <source>
        <strain evidence="22">G4</strain>
        <tissue evidence="22">Muscle</tissue>
    </source>
</reference>
<dbReference type="PANTHER" id="PTHR13563">
    <property type="entry name" value="TRNA (GUANINE-9-) METHYLTRANSFERASE"/>
    <property type="match status" value="1"/>
</dbReference>
<sequence length="478" mass="54960">MRFVKLYLLNELRHCCHSLPKLTPKKRHLFTSACSSSSFNLVQIPIRPHCTSWPKWKDVTQPKDQETEKLDLDIWKSVMRSQVAHGETPSANDNGAALGDEEMAQDSSLEATRELVEMWRLAGKQVPEEITDEQLTEVAELSTKSAKKKYLKFLAIREALKRARKRKQEEKRIAILADRQNMSEDTGEEEGSSKLRNTFLVPFWQRSLDKLLAWRCAQSMLFGQPLVFDMSYELDMTRREMDNTIAQLIETEGWNRRAEDPFHLHFCNLNPDGSYHKELLKRYGAETWERLMITTSPQRYVDMFPRQQLVYLTSDSPNVLHTFDHDKVYIIGALVDRSSQPGLSLANAKRLKLATARLPLDEHLDWECGAKNLSLDQMVRILLTVKQTGNWEEALAFVPQRKHGGFHSAKRGGVDSNVTVGKATTSTDRHFKNTFISKPRSKRGAESTVLQSPVTAVLKRKLAVRPDAQKVKRNWWED</sequence>
<evidence type="ECO:0000256" key="3">
    <source>
        <dbReference type="ARBA" id="ARBA00012797"/>
    </source>
</evidence>
<keyword evidence="5" id="KW-0489">Methyltransferase</keyword>
<evidence type="ECO:0000256" key="15">
    <source>
        <dbReference type="ARBA" id="ARBA00031759"/>
    </source>
</evidence>
<keyword evidence="7" id="KW-0949">S-adenosyl-L-methionine</keyword>
<evidence type="ECO:0000256" key="16">
    <source>
        <dbReference type="ARBA" id="ARBA00033019"/>
    </source>
</evidence>
<evidence type="ECO:0000256" key="11">
    <source>
        <dbReference type="ARBA" id="ARBA00023128"/>
    </source>
</evidence>
<evidence type="ECO:0000256" key="19">
    <source>
        <dbReference type="ARBA" id="ARBA00048481"/>
    </source>
</evidence>